<evidence type="ECO:0000256" key="3">
    <source>
        <dbReference type="ARBA" id="ARBA00023136"/>
    </source>
</evidence>
<name>A0ABN6QG25_9BACT</name>
<dbReference type="SUPFAM" id="SSF56519">
    <property type="entry name" value="Penicillin binding protein dimerisation domain"/>
    <property type="match status" value="1"/>
</dbReference>
<keyword evidence="3 5" id="KW-0472">Membrane</keyword>
<dbReference type="InterPro" id="IPR005311">
    <property type="entry name" value="PBP_dimer"/>
</dbReference>
<evidence type="ECO:0000259" key="6">
    <source>
        <dbReference type="Pfam" id="PF00905"/>
    </source>
</evidence>
<dbReference type="Gene3D" id="3.90.1310.10">
    <property type="entry name" value="Penicillin-binding protein 2a (Domain 2)"/>
    <property type="match status" value="1"/>
</dbReference>
<sequence>MTTLTKSRFARRSLVLCGVAGAVVIWLMLGLVNIQLVSPRKTGGLPSGGILEREVLRPQRGRIMDANEEILTNNMHSSILVADGYHLSDPKVISYALAYSKAVHSPLWAETKTEKDQEKLVSGFRRKILNQAASKKNGSKEYNLAKILLQEPEEGPEGADKAQKRMEELYDPATVQEYVQAHLEYAARVIAPFLPDMSVQDIISAVEKDGEIPKRRIVIAKNLSEEKAELLREAIQNARIRGFRFETSSKRIYSVPECMVHILGYIAQTETSGAYPVALAGLEKQLDDQLLGHDGIRECRKDSRGRIIPSADSRFKDAVDGLNVRLTVNMEYQTIVEEELDAAISFYTDSTHKPRGCIIVVDPKTGNILAMASRPHYNLNTREGLQEGAYHFAVQSLYEPGSTFKIVAATAAVDSGKASFDTTINCTPYIVPGSRPVTDKPRFYSALTLAGVLKKSSNPGAFRIALKAGWPTYKKYFDLYGFSSKTGIELPGETNSQCQDGSNFVNFSRISFGYSLMVSPLQVAMAYAAIANDGVRMRPRLVDGIYVDDKNFQPSPPVEVCRVMSVKTARNLRNALFHVTDMDGTAKRARIEGYNVGGKTGTAHKVKPTGGYYENRYTVSFVGMLPVEDPAFVCLVVIDDPTSKHCHPGGGTVCAPIFQKLATRLAAAMNIPKNTPSADPDKKTSQAPASASPSNQPRR</sequence>
<keyword evidence="2" id="KW-0121">Carboxypeptidase</keyword>
<protein>
    <recommendedName>
        <fullName evidence="10">Penicillin-binding protein 2</fullName>
    </recommendedName>
</protein>
<evidence type="ECO:0000313" key="8">
    <source>
        <dbReference type="EMBL" id="BDL43183.1"/>
    </source>
</evidence>
<keyword evidence="2" id="KW-0378">Hydrolase</keyword>
<proteinExistence type="predicted"/>
<dbReference type="InterPro" id="IPR001460">
    <property type="entry name" value="PCN-bd_Tpept"/>
</dbReference>
<comment type="subcellular location">
    <subcellularLocation>
        <location evidence="1">Membrane</location>
    </subcellularLocation>
</comment>
<evidence type="ECO:0000256" key="2">
    <source>
        <dbReference type="ARBA" id="ARBA00022645"/>
    </source>
</evidence>
<evidence type="ECO:0000256" key="4">
    <source>
        <dbReference type="SAM" id="MobiDB-lite"/>
    </source>
</evidence>
<dbReference type="EMBL" id="AP025943">
    <property type="protein sequence ID" value="BDL43183.1"/>
    <property type="molecule type" value="Genomic_DNA"/>
</dbReference>
<organism evidence="8 9">
    <name type="scientific">Akkermansia biwaensis</name>
    <dbReference type="NCBI Taxonomy" id="2946555"/>
    <lineage>
        <taxon>Bacteria</taxon>
        <taxon>Pseudomonadati</taxon>
        <taxon>Verrucomicrobiota</taxon>
        <taxon>Verrucomicrobiia</taxon>
        <taxon>Verrucomicrobiales</taxon>
        <taxon>Akkermansiaceae</taxon>
        <taxon>Akkermansia</taxon>
    </lineage>
</organism>
<dbReference type="InterPro" id="IPR050515">
    <property type="entry name" value="Beta-lactam/transpept"/>
</dbReference>
<reference evidence="8" key="1">
    <citation type="submission" date="2022-06" db="EMBL/GenBank/DDBJ databases">
        <title>Akkermansia biwalacus sp. nov., an anaerobic mucin-degrading bacterium isolated from human intestine.</title>
        <authorList>
            <person name="Kobayashi Y."/>
            <person name="Inoue S."/>
            <person name="Kawahara T."/>
            <person name="Kohda N."/>
        </authorList>
    </citation>
    <scope>NUCLEOTIDE SEQUENCE</scope>
    <source>
        <strain evidence="8">WON2089</strain>
    </source>
</reference>
<feature type="transmembrane region" description="Helical" evidence="5">
    <location>
        <begin position="12"/>
        <end position="32"/>
    </location>
</feature>
<evidence type="ECO:0000256" key="5">
    <source>
        <dbReference type="SAM" id="Phobius"/>
    </source>
</evidence>
<evidence type="ECO:0000256" key="1">
    <source>
        <dbReference type="ARBA" id="ARBA00004370"/>
    </source>
</evidence>
<dbReference type="Pfam" id="PF00905">
    <property type="entry name" value="Transpeptidase"/>
    <property type="match status" value="1"/>
</dbReference>
<dbReference type="InterPro" id="IPR012338">
    <property type="entry name" value="Beta-lactam/transpept-like"/>
</dbReference>
<evidence type="ECO:0008006" key="10">
    <source>
        <dbReference type="Google" id="ProtNLM"/>
    </source>
</evidence>
<feature type="domain" description="Penicillin-binding protein dimerisation" evidence="7">
    <location>
        <begin position="57"/>
        <end position="309"/>
    </location>
</feature>
<keyword evidence="5" id="KW-1133">Transmembrane helix</keyword>
<keyword evidence="5" id="KW-0812">Transmembrane</keyword>
<keyword evidence="9" id="KW-1185">Reference proteome</keyword>
<accession>A0ABN6QG25</accession>
<evidence type="ECO:0000313" key="9">
    <source>
        <dbReference type="Proteomes" id="UP001062263"/>
    </source>
</evidence>
<gene>
    <name evidence="8" type="ORF">Abiwalacus_07570</name>
</gene>
<keyword evidence="2" id="KW-0645">Protease</keyword>
<feature type="compositionally biased region" description="Low complexity" evidence="4">
    <location>
        <begin position="685"/>
        <end position="699"/>
    </location>
</feature>
<evidence type="ECO:0000259" key="7">
    <source>
        <dbReference type="Pfam" id="PF03717"/>
    </source>
</evidence>
<dbReference type="SUPFAM" id="SSF56601">
    <property type="entry name" value="beta-lactamase/transpeptidase-like"/>
    <property type="match status" value="1"/>
</dbReference>
<feature type="domain" description="Penicillin-binding protein transpeptidase" evidence="6">
    <location>
        <begin position="356"/>
        <end position="661"/>
    </location>
</feature>
<dbReference type="PANTHER" id="PTHR30627">
    <property type="entry name" value="PEPTIDOGLYCAN D,D-TRANSPEPTIDASE"/>
    <property type="match status" value="1"/>
</dbReference>
<dbReference type="Gene3D" id="3.30.450.330">
    <property type="match status" value="1"/>
</dbReference>
<dbReference type="Pfam" id="PF03717">
    <property type="entry name" value="PBP_dimer"/>
    <property type="match status" value="1"/>
</dbReference>
<dbReference type="Gene3D" id="3.40.710.10">
    <property type="entry name" value="DD-peptidase/beta-lactamase superfamily"/>
    <property type="match status" value="1"/>
</dbReference>
<feature type="region of interest" description="Disordered" evidence="4">
    <location>
        <begin position="671"/>
        <end position="699"/>
    </location>
</feature>
<dbReference type="InterPro" id="IPR036138">
    <property type="entry name" value="PBP_dimer_sf"/>
</dbReference>
<dbReference type="Proteomes" id="UP001062263">
    <property type="component" value="Chromosome"/>
</dbReference>
<dbReference type="RefSeq" id="WP_215434393.1">
    <property type="nucleotide sequence ID" value="NZ_AP025943.1"/>
</dbReference>